<reference evidence="1 2" key="1">
    <citation type="submission" date="2021-06" db="EMBL/GenBank/DDBJ databases">
        <title>Caerostris extrusa draft genome.</title>
        <authorList>
            <person name="Kono N."/>
            <person name="Arakawa K."/>
        </authorList>
    </citation>
    <scope>NUCLEOTIDE SEQUENCE [LARGE SCALE GENOMIC DNA]</scope>
</reference>
<evidence type="ECO:0000313" key="1">
    <source>
        <dbReference type="EMBL" id="GIY37781.1"/>
    </source>
</evidence>
<proteinExistence type="predicted"/>
<dbReference type="EMBL" id="BPLR01010218">
    <property type="protein sequence ID" value="GIY37781.1"/>
    <property type="molecule type" value="Genomic_DNA"/>
</dbReference>
<dbReference type="Proteomes" id="UP001054945">
    <property type="component" value="Unassembled WGS sequence"/>
</dbReference>
<sequence>MKVNTKLQLEDFQTIVSNKGFGKRGSDCRVIAKDMNHLNMRSKTVECQIEILQNNLCEKQCKRAITKELHEPNIGNKIIEILRNSFSERKHKKKTFQLEMSYRGSEERLWAMAEDLNELDMQK</sequence>
<organism evidence="1 2">
    <name type="scientific">Caerostris extrusa</name>
    <name type="common">Bark spider</name>
    <name type="synonym">Caerostris bankana</name>
    <dbReference type="NCBI Taxonomy" id="172846"/>
    <lineage>
        <taxon>Eukaryota</taxon>
        <taxon>Metazoa</taxon>
        <taxon>Ecdysozoa</taxon>
        <taxon>Arthropoda</taxon>
        <taxon>Chelicerata</taxon>
        <taxon>Arachnida</taxon>
        <taxon>Araneae</taxon>
        <taxon>Araneomorphae</taxon>
        <taxon>Entelegynae</taxon>
        <taxon>Araneoidea</taxon>
        <taxon>Araneidae</taxon>
        <taxon>Caerostris</taxon>
    </lineage>
</organism>
<name>A0AAV4SXU0_CAEEX</name>
<dbReference type="AlphaFoldDB" id="A0AAV4SXU0"/>
<comment type="caution">
    <text evidence="1">The sequence shown here is derived from an EMBL/GenBank/DDBJ whole genome shotgun (WGS) entry which is preliminary data.</text>
</comment>
<evidence type="ECO:0000313" key="2">
    <source>
        <dbReference type="Proteomes" id="UP001054945"/>
    </source>
</evidence>
<keyword evidence="2" id="KW-1185">Reference proteome</keyword>
<accession>A0AAV4SXU0</accession>
<protein>
    <submittedName>
        <fullName evidence="1">Uncharacterized protein</fullName>
    </submittedName>
</protein>
<gene>
    <name evidence="1" type="ORF">CEXT_603981</name>
</gene>